<accession>A0AAV9IP52</accession>
<feature type="transmembrane region" description="Helical" evidence="1">
    <location>
        <begin position="233"/>
        <end position="254"/>
    </location>
</feature>
<keyword evidence="3" id="KW-1185">Reference proteome</keyword>
<evidence type="ECO:0000313" key="2">
    <source>
        <dbReference type="EMBL" id="KAK4534032.1"/>
    </source>
</evidence>
<organism evidence="2 3">
    <name type="scientific">Cyanidium caldarium</name>
    <name type="common">Red alga</name>
    <dbReference type="NCBI Taxonomy" id="2771"/>
    <lineage>
        <taxon>Eukaryota</taxon>
        <taxon>Rhodophyta</taxon>
        <taxon>Bangiophyceae</taxon>
        <taxon>Cyanidiales</taxon>
        <taxon>Cyanidiaceae</taxon>
        <taxon>Cyanidium</taxon>
    </lineage>
</organism>
<feature type="transmembrane region" description="Helical" evidence="1">
    <location>
        <begin position="21"/>
        <end position="43"/>
    </location>
</feature>
<evidence type="ECO:0000313" key="3">
    <source>
        <dbReference type="Proteomes" id="UP001301350"/>
    </source>
</evidence>
<reference evidence="2 3" key="1">
    <citation type="submission" date="2022-07" db="EMBL/GenBank/DDBJ databases">
        <title>Genome-wide signatures of adaptation to extreme environments.</title>
        <authorList>
            <person name="Cho C.H."/>
            <person name="Yoon H.S."/>
        </authorList>
    </citation>
    <scope>NUCLEOTIDE SEQUENCE [LARGE SCALE GENOMIC DNA]</scope>
    <source>
        <strain evidence="2 3">DBV 063 E5</strain>
    </source>
</reference>
<keyword evidence="1" id="KW-0812">Transmembrane</keyword>
<evidence type="ECO:0000256" key="1">
    <source>
        <dbReference type="SAM" id="Phobius"/>
    </source>
</evidence>
<keyword evidence="1" id="KW-1133">Transmembrane helix</keyword>
<protein>
    <submittedName>
        <fullName evidence="2">Uncharacterized protein</fullName>
    </submittedName>
</protein>
<dbReference type="Proteomes" id="UP001301350">
    <property type="component" value="Unassembled WGS sequence"/>
</dbReference>
<proteinExistence type="predicted"/>
<dbReference type="AlphaFoldDB" id="A0AAV9IP52"/>
<gene>
    <name evidence="2" type="ORF">CDCA_CDCA01G0057</name>
</gene>
<name>A0AAV9IP52_CYACA</name>
<dbReference type="EMBL" id="JANCYW010000001">
    <property type="protein sequence ID" value="KAK4534032.1"/>
    <property type="molecule type" value="Genomic_DNA"/>
</dbReference>
<sequence>MSTDIAGDERWEFMSVTDSGCALVPALLFAGGATGAGALHAVPLLIPPRGTAGRVWWALLPSSVYLSAYLLYLATTRTTRAAASERTWRLEDRPGMLRLLVDRAVRAYAPVAFLGGLAMSATCWEWLVAYVALDYASCWLGLYAALWCQTRPPSGRHRARLTSPTRHRWLLLTLNGAHGLRTCLTEYLPLMAHLHWSLCLPRGIEVAHATTADRMSAETHLCRQPWWSRWTCLVVAAHIVWNVVRLAVGAAYLLSVPSREK</sequence>
<comment type="caution">
    <text evidence="2">The sequence shown here is derived from an EMBL/GenBank/DDBJ whole genome shotgun (WGS) entry which is preliminary data.</text>
</comment>
<keyword evidence="1" id="KW-0472">Membrane</keyword>
<feature type="transmembrane region" description="Helical" evidence="1">
    <location>
        <begin position="55"/>
        <end position="75"/>
    </location>
</feature>